<reference evidence="2" key="2">
    <citation type="submission" date="2021-09" db="EMBL/GenBank/DDBJ databases">
        <authorList>
            <person name="Jia N."/>
            <person name="Wang J."/>
            <person name="Shi W."/>
            <person name="Du L."/>
            <person name="Sun Y."/>
            <person name="Zhan W."/>
            <person name="Jiang J."/>
            <person name="Wang Q."/>
            <person name="Zhang B."/>
            <person name="Ji P."/>
            <person name="Sakyi L.B."/>
            <person name="Cui X."/>
            <person name="Yuan T."/>
            <person name="Jiang B."/>
            <person name="Yang W."/>
            <person name="Lam T.T.-Y."/>
            <person name="Chang Q."/>
            <person name="Ding S."/>
            <person name="Wang X."/>
            <person name="Zhu J."/>
            <person name="Ruan X."/>
            <person name="Zhao L."/>
            <person name="Wei J."/>
            <person name="Que T."/>
            <person name="Du C."/>
            <person name="Cheng J."/>
            <person name="Dai P."/>
            <person name="Han X."/>
            <person name="Huang E."/>
            <person name="Gao Y."/>
            <person name="Liu J."/>
            <person name="Shao H."/>
            <person name="Ye R."/>
            <person name="Li L."/>
            <person name="Wei W."/>
            <person name="Wang X."/>
            <person name="Wang C."/>
            <person name="Huo Q."/>
            <person name="Li W."/>
            <person name="Guo W."/>
            <person name="Chen H."/>
            <person name="Chen S."/>
            <person name="Zhou L."/>
            <person name="Zhou L."/>
            <person name="Ni X."/>
            <person name="Tian J."/>
            <person name="Zhou Y."/>
            <person name="Sheng Y."/>
            <person name="Liu T."/>
            <person name="Pan Y."/>
            <person name="Xia L."/>
            <person name="Li J."/>
            <person name="Zhao F."/>
            <person name="Cao W."/>
        </authorList>
    </citation>
    <scope>NUCLEOTIDE SEQUENCE</scope>
    <source>
        <strain evidence="2">Rmic-2018</strain>
        <tissue evidence="2">Larvae</tissue>
    </source>
</reference>
<dbReference type="GO" id="GO:0006405">
    <property type="term" value="P:RNA export from nucleus"/>
    <property type="evidence" value="ECO:0007669"/>
    <property type="project" value="TreeGrafter"/>
</dbReference>
<dbReference type="Proteomes" id="UP000821866">
    <property type="component" value="Chromosome 10"/>
</dbReference>
<feature type="compositionally biased region" description="Polar residues" evidence="1">
    <location>
        <begin position="77"/>
        <end position="86"/>
    </location>
</feature>
<feature type="region of interest" description="Disordered" evidence="1">
    <location>
        <begin position="176"/>
        <end position="197"/>
    </location>
</feature>
<sequence>MPQAPTAGAASAALPTFSLSTPVTSTSSGSSQGNHEAKGASTTPSSVVTKTSSIEAKSKRCTDRSVEQASSASQEAMDTSSSQTAQEAPKERRAFLDRPKKDRTPITGPDKGLAPRKTEVWRTPDNRPLCYHCGEADHVYCHCPYKRLGLRGFCVDAPRPQAGQRPFEIEEYLSNTSRGPSRFNRSPSPYPYQSPHRRSNADFAVEGVRLFLTTISPGVPEARPSTLALLHVRLPPGFTSHAPSQRVHGVRTAMCQRGTTVLVASHTEDKDIFWTLASDAYPFQQFFTETSTFGPVDAGVCCLASVAPQRAPRPQCTVSMPSGAVVLSDPPTVVTQHMDGPQKFVLLSRTSCCLYEKPRPVDMLRGFLQNRATPDEALRAFFALHGEVQASAICLILACNPSDAHLAKRATHALFRYGGEAKLVEHAPTHLASPPVWASTPLAGNQARPLNSFGSPLGAQSPVRPLGWRPSALSTTIVPPQSTAEVEFSGRHHGCYVYFSRLVRPLWTLNLVSPVKDCSLADMFASSIAGQDVENYLQPIVSFQRFLQTFVGLSSESAFANVVAISQSRLDPDSTLHLREQTPRKAQVRKLEWQSI</sequence>
<dbReference type="GO" id="GO:0006606">
    <property type="term" value="P:protein import into nucleus"/>
    <property type="evidence" value="ECO:0007669"/>
    <property type="project" value="TreeGrafter"/>
</dbReference>
<feature type="compositionally biased region" description="Low complexity" evidence="1">
    <location>
        <begin position="41"/>
        <end position="53"/>
    </location>
</feature>
<organism evidence="2 3">
    <name type="scientific">Rhipicephalus microplus</name>
    <name type="common">Cattle tick</name>
    <name type="synonym">Boophilus microplus</name>
    <dbReference type="NCBI Taxonomy" id="6941"/>
    <lineage>
        <taxon>Eukaryota</taxon>
        <taxon>Metazoa</taxon>
        <taxon>Ecdysozoa</taxon>
        <taxon>Arthropoda</taxon>
        <taxon>Chelicerata</taxon>
        <taxon>Arachnida</taxon>
        <taxon>Acari</taxon>
        <taxon>Parasitiformes</taxon>
        <taxon>Ixodida</taxon>
        <taxon>Ixodoidea</taxon>
        <taxon>Ixodidae</taxon>
        <taxon>Rhipicephalinae</taxon>
        <taxon>Rhipicephalus</taxon>
        <taxon>Boophilus</taxon>
    </lineage>
</organism>
<dbReference type="Gene3D" id="1.20.58.1780">
    <property type="match status" value="1"/>
</dbReference>
<gene>
    <name evidence="2" type="ORF">HPB51_022352</name>
</gene>
<evidence type="ECO:0000256" key="1">
    <source>
        <dbReference type="SAM" id="MobiDB-lite"/>
    </source>
</evidence>
<feature type="compositionally biased region" description="Basic and acidic residues" evidence="1">
    <location>
        <begin position="88"/>
        <end position="104"/>
    </location>
</feature>
<dbReference type="GO" id="GO:0044611">
    <property type="term" value="C:nuclear pore inner ring"/>
    <property type="evidence" value="ECO:0007669"/>
    <property type="project" value="TreeGrafter"/>
</dbReference>
<dbReference type="PANTHER" id="PTHR10350">
    <property type="entry name" value="NUCLEAR PORE COMPLEX PROTEIN NUP155"/>
    <property type="match status" value="1"/>
</dbReference>
<dbReference type="PANTHER" id="PTHR10350:SF6">
    <property type="entry name" value="NUCLEAR PORE COMPLEX PROTEIN NUP155"/>
    <property type="match status" value="1"/>
</dbReference>
<feature type="compositionally biased region" description="Basic and acidic residues" evidence="1">
    <location>
        <begin position="56"/>
        <end position="66"/>
    </location>
</feature>
<protein>
    <recommendedName>
        <fullName evidence="4">CCHC-type domain-containing protein</fullName>
    </recommendedName>
</protein>
<dbReference type="GO" id="GO:0036228">
    <property type="term" value="P:protein localization to nuclear inner membrane"/>
    <property type="evidence" value="ECO:0007669"/>
    <property type="project" value="TreeGrafter"/>
</dbReference>
<accession>A0A9J6EUT3</accession>
<feature type="compositionally biased region" description="Low complexity" evidence="1">
    <location>
        <begin position="1"/>
        <end position="31"/>
    </location>
</feature>
<evidence type="ECO:0000313" key="2">
    <source>
        <dbReference type="EMBL" id="KAH8038118.1"/>
    </source>
</evidence>
<dbReference type="GO" id="GO:0000972">
    <property type="term" value="P:transcription-dependent tethering of RNA polymerase II gene DNA at nuclear periphery"/>
    <property type="evidence" value="ECO:0007669"/>
    <property type="project" value="TreeGrafter"/>
</dbReference>
<dbReference type="AlphaFoldDB" id="A0A9J6EUT3"/>
<dbReference type="EMBL" id="JABSTU010000002">
    <property type="protein sequence ID" value="KAH8038118.1"/>
    <property type="molecule type" value="Genomic_DNA"/>
</dbReference>
<keyword evidence="3" id="KW-1185">Reference proteome</keyword>
<proteinExistence type="predicted"/>
<reference evidence="2" key="1">
    <citation type="journal article" date="2020" name="Cell">
        <title>Large-Scale Comparative Analyses of Tick Genomes Elucidate Their Genetic Diversity and Vector Capacities.</title>
        <authorList>
            <consortium name="Tick Genome and Microbiome Consortium (TIGMIC)"/>
            <person name="Jia N."/>
            <person name="Wang J."/>
            <person name="Shi W."/>
            <person name="Du L."/>
            <person name="Sun Y."/>
            <person name="Zhan W."/>
            <person name="Jiang J.F."/>
            <person name="Wang Q."/>
            <person name="Zhang B."/>
            <person name="Ji P."/>
            <person name="Bell-Sakyi L."/>
            <person name="Cui X.M."/>
            <person name="Yuan T.T."/>
            <person name="Jiang B.G."/>
            <person name="Yang W.F."/>
            <person name="Lam T.T."/>
            <person name="Chang Q.C."/>
            <person name="Ding S.J."/>
            <person name="Wang X.J."/>
            <person name="Zhu J.G."/>
            <person name="Ruan X.D."/>
            <person name="Zhao L."/>
            <person name="Wei J.T."/>
            <person name="Ye R.Z."/>
            <person name="Que T.C."/>
            <person name="Du C.H."/>
            <person name="Zhou Y.H."/>
            <person name="Cheng J.X."/>
            <person name="Dai P.F."/>
            <person name="Guo W.B."/>
            <person name="Han X.H."/>
            <person name="Huang E.J."/>
            <person name="Li L.F."/>
            <person name="Wei W."/>
            <person name="Gao Y.C."/>
            <person name="Liu J.Z."/>
            <person name="Shao H.Z."/>
            <person name="Wang X."/>
            <person name="Wang C.C."/>
            <person name="Yang T.C."/>
            <person name="Huo Q.B."/>
            <person name="Li W."/>
            <person name="Chen H.Y."/>
            <person name="Chen S.E."/>
            <person name="Zhou L.G."/>
            <person name="Ni X.B."/>
            <person name="Tian J.H."/>
            <person name="Sheng Y."/>
            <person name="Liu T."/>
            <person name="Pan Y.S."/>
            <person name="Xia L.Y."/>
            <person name="Li J."/>
            <person name="Zhao F."/>
            <person name="Cao W.C."/>
        </authorList>
    </citation>
    <scope>NUCLEOTIDE SEQUENCE</scope>
    <source>
        <strain evidence="2">Rmic-2018</strain>
    </source>
</reference>
<feature type="compositionally biased region" description="Polar residues" evidence="1">
    <location>
        <begin position="176"/>
        <end position="187"/>
    </location>
</feature>
<comment type="caution">
    <text evidence="2">The sequence shown here is derived from an EMBL/GenBank/DDBJ whole genome shotgun (WGS) entry which is preliminary data.</text>
</comment>
<dbReference type="InterPro" id="IPR004870">
    <property type="entry name" value="Nucleoporin_Nup155"/>
</dbReference>
<evidence type="ECO:0008006" key="4">
    <source>
        <dbReference type="Google" id="ProtNLM"/>
    </source>
</evidence>
<dbReference type="VEuPathDB" id="VectorBase:LOC119180326"/>
<name>A0A9J6EUT3_RHIMP</name>
<evidence type="ECO:0000313" key="3">
    <source>
        <dbReference type="Proteomes" id="UP000821866"/>
    </source>
</evidence>
<feature type="region of interest" description="Disordered" evidence="1">
    <location>
        <begin position="1"/>
        <end position="118"/>
    </location>
</feature>
<feature type="compositionally biased region" description="Low complexity" evidence="1">
    <location>
        <begin position="67"/>
        <end position="76"/>
    </location>
</feature>
<dbReference type="GO" id="GO:0017056">
    <property type="term" value="F:structural constituent of nuclear pore"/>
    <property type="evidence" value="ECO:0007669"/>
    <property type="project" value="InterPro"/>
</dbReference>